<sequence>ICCTGFLSLSCCLPFAYLISISALTFSTAMTRQSADSFSTCIEIGRNRVARGNPGLHSFLEADRRFLNSSAGQQLADVNFVFANEQDVVIGHRLILCMRSAYFCSLLNVKTQIIPLRVNIDACSRAHFKMVLDWLYFGSLPTKELITVETIVSLLAVSTKFELEELAHLSLTIMMHGIPPDQKPLISEECLENVLLCYDQIHSKSSDVLFAVLVQRCLQLVSVNFEEIINCSRLQYLSMSAVASLLSSQELHVPELFLFRFAAKWCSNKVGGKRRHAGENISAQELASPLWKHIAWDEIPGIALVKEVQPSGLISSDDMTILYQALALSGQYSKLAFCRASSTPICFEDDEQLKLSENNTIASSTLLSGESVPISSLQSFSEGVHCFEFLIRSMCDRLVIGLFDTDCDHRRFYMCGIGDWPQAKEVVFARIDELNVNDIITCELEVDACRCSFFKISPKCAGGSNTVSVRQRQIISTFHGMPSGPHRIYVEFSSPGSVQVLRHRLLWQGNERNQVPAA</sequence>
<dbReference type="SUPFAM" id="SSF54695">
    <property type="entry name" value="POZ domain"/>
    <property type="match status" value="1"/>
</dbReference>
<dbReference type="Gene3D" id="3.30.710.10">
    <property type="entry name" value="Potassium Channel Kv1.1, Chain A"/>
    <property type="match status" value="1"/>
</dbReference>
<dbReference type="InterPro" id="IPR011333">
    <property type="entry name" value="SKP1/BTB/POZ_sf"/>
</dbReference>
<dbReference type="PANTHER" id="PTHR24410:SF23">
    <property type="entry name" value="BTB DOMAIN-CONTAINING PROTEIN-RELATED"/>
    <property type="match status" value="1"/>
</dbReference>
<dbReference type="SMART" id="SM00225">
    <property type="entry name" value="BTB"/>
    <property type="match status" value="1"/>
</dbReference>
<name>A0A0H5QWY8_9EUKA</name>
<protein>
    <recommendedName>
        <fullName evidence="2">BTB domain-containing protein</fullName>
    </recommendedName>
</protein>
<feature type="non-terminal residue" evidence="3">
    <location>
        <position position="1"/>
    </location>
</feature>
<accession>A0A0H5QWY8</accession>
<feature type="signal peptide" evidence="1">
    <location>
        <begin position="1"/>
        <end position="18"/>
    </location>
</feature>
<feature type="domain" description="BTB" evidence="2">
    <location>
        <begin position="76"/>
        <end position="144"/>
    </location>
</feature>
<dbReference type="PANTHER" id="PTHR24410">
    <property type="entry name" value="HL07962P-RELATED"/>
    <property type="match status" value="1"/>
</dbReference>
<feature type="chain" id="PRO_5005222858" description="BTB domain-containing protein" evidence="1">
    <location>
        <begin position="19"/>
        <end position="518"/>
    </location>
</feature>
<dbReference type="CDD" id="cd18186">
    <property type="entry name" value="BTB_POZ_ZBTB_KLHL-like"/>
    <property type="match status" value="1"/>
</dbReference>
<dbReference type="Gene3D" id="1.25.40.420">
    <property type="match status" value="1"/>
</dbReference>
<dbReference type="Pfam" id="PF07707">
    <property type="entry name" value="BACK"/>
    <property type="match status" value="1"/>
</dbReference>
<proteinExistence type="predicted"/>
<organism evidence="3">
    <name type="scientific">Spongospora subterranea</name>
    <dbReference type="NCBI Taxonomy" id="70186"/>
    <lineage>
        <taxon>Eukaryota</taxon>
        <taxon>Sar</taxon>
        <taxon>Rhizaria</taxon>
        <taxon>Endomyxa</taxon>
        <taxon>Phytomyxea</taxon>
        <taxon>Plasmodiophorida</taxon>
        <taxon>Plasmodiophoridae</taxon>
        <taxon>Spongospora</taxon>
    </lineage>
</organism>
<dbReference type="AlphaFoldDB" id="A0A0H5QWY8"/>
<dbReference type="InterPro" id="IPR051481">
    <property type="entry name" value="BTB-POZ/Galectin-3-binding"/>
</dbReference>
<dbReference type="Pfam" id="PF00651">
    <property type="entry name" value="BTB"/>
    <property type="match status" value="1"/>
</dbReference>
<evidence type="ECO:0000259" key="2">
    <source>
        <dbReference type="PROSITE" id="PS50097"/>
    </source>
</evidence>
<keyword evidence="1" id="KW-0732">Signal</keyword>
<dbReference type="PROSITE" id="PS50097">
    <property type="entry name" value="BTB"/>
    <property type="match status" value="1"/>
</dbReference>
<dbReference type="EMBL" id="HACM01006051">
    <property type="protein sequence ID" value="CRZ06493.1"/>
    <property type="molecule type" value="Transcribed_RNA"/>
</dbReference>
<reference evidence="3" key="1">
    <citation type="submission" date="2015-04" db="EMBL/GenBank/DDBJ databases">
        <title>The genome sequence of the plant pathogenic Rhizarian Plasmodiophora brassicae reveals insights in its biotrophic life cycle and the origin of chitin synthesis.</title>
        <authorList>
            <person name="Schwelm A."/>
            <person name="Fogelqvist J."/>
            <person name="Knaust A."/>
            <person name="Julke S."/>
            <person name="Lilja T."/>
            <person name="Dhandapani V."/>
            <person name="Bonilla-Rosso G."/>
            <person name="Karlsson M."/>
            <person name="Shevchenko A."/>
            <person name="Choi S.R."/>
            <person name="Kim H.G."/>
            <person name="Park J.Y."/>
            <person name="Lim Y.P."/>
            <person name="Ludwig-Muller J."/>
            <person name="Dixelius C."/>
        </authorList>
    </citation>
    <scope>NUCLEOTIDE SEQUENCE</scope>
    <source>
        <tissue evidence="3">Potato root galls</tissue>
    </source>
</reference>
<evidence type="ECO:0000313" key="3">
    <source>
        <dbReference type="EMBL" id="CRZ06493.1"/>
    </source>
</evidence>
<dbReference type="InterPro" id="IPR011705">
    <property type="entry name" value="BACK"/>
</dbReference>
<dbReference type="InterPro" id="IPR000210">
    <property type="entry name" value="BTB/POZ_dom"/>
</dbReference>
<evidence type="ECO:0000256" key="1">
    <source>
        <dbReference type="SAM" id="SignalP"/>
    </source>
</evidence>